<evidence type="ECO:0000259" key="3">
    <source>
        <dbReference type="Pfam" id="PF13193"/>
    </source>
</evidence>
<dbReference type="Proteomes" id="UP000234343">
    <property type="component" value="Chromosome"/>
</dbReference>
<gene>
    <name evidence="4" type="ORF">CAB17_13945</name>
</gene>
<dbReference type="SUPFAM" id="SSF56801">
    <property type="entry name" value="Acetyl-CoA synthetase-like"/>
    <property type="match status" value="1"/>
</dbReference>
<dbReference type="EMBL" id="CP025491">
    <property type="protein sequence ID" value="AUH73025.1"/>
    <property type="molecule type" value="Genomic_DNA"/>
</dbReference>
<dbReference type="PRINTS" id="PR00154">
    <property type="entry name" value="AMPBINDING"/>
</dbReference>
<feature type="domain" description="Carrier" evidence="2">
    <location>
        <begin position="941"/>
        <end position="980"/>
    </location>
</feature>
<dbReference type="Pfam" id="PF00501">
    <property type="entry name" value="AMP-binding"/>
    <property type="match status" value="1"/>
</dbReference>
<proteinExistence type="predicted"/>
<name>A0A2H5FNA0_9GAMM</name>
<evidence type="ECO:0000313" key="5">
    <source>
        <dbReference type="Proteomes" id="UP000234343"/>
    </source>
</evidence>
<dbReference type="RefSeq" id="WP_101900575.1">
    <property type="nucleotide sequence ID" value="NZ_CP025491.2"/>
</dbReference>
<sequence length="1018" mass="116184">MSHKYSKVFQRALAPSEKLYISADRNNYSFYLQLVLEMASEVDVSSLNQAIIQVNSANPFVNLQANLKVSNSFWYKDPENRNDSRLIHIEETEWDGVDIQSPSFFHCHQFYSSELATQITYIKGSRHFLVFRAFHGIMDGMGLYLWVKDIFRAWHKHHLLGSYESLTDYEFLKQLKNNRYRPNFSFDCVSPTGHTGTEHTNQLWHKVILPGKIHAITAKLCEIFLDYSVQRGGTKGRFMIPVDLRTYSPGKNITANFSNPIFVEVQGGASWQLIYSDMIKQLSNRNELMLGKYDSYLLYTPLPLLKFIIHALVAYQNKKKQFMMTGLISKLTIDLEELNLNHHNNKVLNGYYLPIDVPLAPIVLVITEHQNETTICFSISNAHATETDCMNLANQFKKLVEDHHYLDKNQLYCDSLWPVYNNSSVQYSKSQTIFSKIWECTQLHKQEKALILDNLVAMTYEELRNRVVEIASLFFYLGVKKGDKVAIFLPRNQDMICSILACWYLGAAYIPIDIKSPLNWVLSLLEDANPELLIHDPSSEFKRSWPGLSIQIPKHIDIKTTPKIQANSSLNELAYIIYTSGSTGTPKGVMINQDQLLNYLSWAVTAYRNNDQPYHTALFTSIAFDLTVTALYLPLLTGGSIKLTLDPTSSLGLKKMMIDESLNFLKLTPSHLKMVHHLPIHREKQITLVIGGESFPCQLAKTLIQKLPGARIFNEYGPTETTVGCMIHQFDRHQDIHGSVPIGIPAANTKIYCLDEHRRPVKIGQEGEIYIGGSNVGLGYINRPEETALCFIDDPFVPGQRMYQSGDLAKHREDGLLVYLGRKDQQTKVRGHRIELATIENKLLEIDGVLQVIVLNTKIDNALGEAHDVLVAYIVSNKQYESKELRSLLSKVLPYYMMPNHFIFLDELPMTINGKVDQKRLTKPETITHSVLSDTDDLLIRIRQLFARALALPLEDIDIHVTFDEMGGDSLQIAYVLNEIMTKMIAPKYLAAFSNSFEPLLAYATPQHFYEQLVNFQD</sequence>
<keyword evidence="5" id="KW-1185">Reference proteome</keyword>
<dbReference type="Pfam" id="PF13193">
    <property type="entry name" value="AMP-binding_C"/>
    <property type="match status" value="1"/>
</dbReference>
<dbReference type="InterPro" id="IPR025110">
    <property type="entry name" value="AMP-bd_C"/>
</dbReference>
<dbReference type="NCBIfam" id="TIGR01733">
    <property type="entry name" value="AA-adenyl-dom"/>
    <property type="match status" value="1"/>
</dbReference>
<dbReference type="PROSITE" id="PS00455">
    <property type="entry name" value="AMP_BINDING"/>
    <property type="match status" value="1"/>
</dbReference>
<dbReference type="InterPro" id="IPR000873">
    <property type="entry name" value="AMP-dep_synth/lig_dom"/>
</dbReference>
<dbReference type="GO" id="GO:0005737">
    <property type="term" value="C:cytoplasm"/>
    <property type="evidence" value="ECO:0007669"/>
    <property type="project" value="TreeGrafter"/>
</dbReference>
<dbReference type="InterPro" id="IPR010071">
    <property type="entry name" value="AA_adenyl_dom"/>
</dbReference>
<organism evidence="4 5">
    <name type="scientific">Legionella sainthelensi</name>
    <dbReference type="NCBI Taxonomy" id="28087"/>
    <lineage>
        <taxon>Bacteria</taxon>
        <taxon>Pseudomonadati</taxon>
        <taxon>Pseudomonadota</taxon>
        <taxon>Gammaproteobacteria</taxon>
        <taxon>Legionellales</taxon>
        <taxon>Legionellaceae</taxon>
        <taxon>Legionella</taxon>
    </lineage>
</organism>
<accession>A0A2H5FNA0</accession>
<dbReference type="InterPro" id="IPR045851">
    <property type="entry name" value="AMP-bd_C_sf"/>
</dbReference>
<reference evidence="4 5" key="1">
    <citation type="submission" date="2017-12" db="EMBL/GenBank/DDBJ databases">
        <title>Legionella sainthelensi LA01-117, whole genome sequence of a clinical isolate from New Zealand.</title>
        <authorList>
            <person name="Cree S.L."/>
            <person name="Slow S."/>
            <person name="Kennedy M.A."/>
            <person name="Murdoch D.R."/>
            <person name="Biggs P.J."/>
            <person name="Anderson T."/>
        </authorList>
    </citation>
    <scope>NUCLEOTIDE SEQUENCE [LARGE SCALE GENOMIC DNA]</scope>
    <source>
        <strain evidence="4 5">LA01-117</strain>
    </source>
</reference>
<feature type="domain" description="AMP-dependent synthetase/ligase" evidence="1">
    <location>
        <begin position="446"/>
        <end position="780"/>
    </location>
</feature>
<dbReference type="Pfam" id="PF00550">
    <property type="entry name" value="PP-binding"/>
    <property type="match status" value="1"/>
</dbReference>
<protein>
    <recommendedName>
        <fullName evidence="6">Peptide synthetase, non-ribosomal</fullName>
    </recommendedName>
</protein>
<dbReference type="GO" id="GO:0044550">
    <property type="term" value="P:secondary metabolite biosynthetic process"/>
    <property type="evidence" value="ECO:0007669"/>
    <property type="project" value="TreeGrafter"/>
</dbReference>
<dbReference type="InterPro" id="IPR009081">
    <property type="entry name" value="PP-bd_ACP"/>
</dbReference>
<dbReference type="AlphaFoldDB" id="A0A2H5FNA0"/>
<dbReference type="GO" id="GO:0043041">
    <property type="term" value="P:amino acid activation for nonribosomal peptide biosynthetic process"/>
    <property type="evidence" value="ECO:0007669"/>
    <property type="project" value="TreeGrafter"/>
</dbReference>
<dbReference type="InterPro" id="IPR020845">
    <property type="entry name" value="AMP-binding_CS"/>
</dbReference>
<evidence type="ECO:0000259" key="2">
    <source>
        <dbReference type="Pfam" id="PF00550"/>
    </source>
</evidence>
<dbReference type="GO" id="GO:0031177">
    <property type="term" value="F:phosphopantetheine binding"/>
    <property type="evidence" value="ECO:0007669"/>
    <property type="project" value="TreeGrafter"/>
</dbReference>
<dbReference type="PANTHER" id="PTHR45527:SF1">
    <property type="entry name" value="FATTY ACID SYNTHASE"/>
    <property type="match status" value="1"/>
</dbReference>
<dbReference type="KEGG" id="lsh:CAB17_13945"/>
<dbReference type="PANTHER" id="PTHR45527">
    <property type="entry name" value="NONRIBOSOMAL PEPTIDE SYNTHETASE"/>
    <property type="match status" value="1"/>
</dbReference>
<dbReference type="Gene3D" id="3.30.300.30">
    <property type="match status" value="1"/>
</dbReference>
<dbReference type="CDD" id="cd05930">
    <property type="entry name" value="A_NRPS"/>
    <property type="match status" value="1"/>
</dbReference>
<dbReference type="InterPro" id="IPR020459">
    <property type="entry name" value="AMP-binding"/>
</dbReference>
<evidence type="ECO:0008006" key="6">
    <source>
        <dbReference type="Google" id="ProtNLM"/>
    </source>
</evidence>
<feature type="domain" description="AMP-binding enzyme C-terminal" evidence="3">
    <location>
        <begin position="839"/>
        <end position="915"/>
    </location>
</feature>
<evidence type="ECO:0000259" key="1">
    <source>
        <dbReference type="Pfam" id="PF00501"/>
    </source>
</evidence>
<dbReference type="InterPro" id="IPR042099">
    <property type="entry name" value="ANL_N_sf"/>
</dbReference>
<evidence type="ECO:0000313" key="4">
    <source>
        <dbReference type="EMBL" id="AUH73025.1"/>
    </source>
</evidence>
<dbReference type="Gene3D" id="3.40.50.12780">
    <property type="entry name" value="N-terminal domain of ligase-like"/>
    <property type="match status" value="1"/>
</dbReference>